<dbReference type="InterPro" id="IPR010682">
    <property type="entry name" value="SCRL"/>
</dbReference>
<dbReference type="Pfam" id="PF06876">
    <property type="entry name" value="SCRL"/>
    <property type="match status" value="1"/>
</dbReference>
<comment type="similarity">
    <text evidence="2">Belongs to the DEFL family.</text>
</comment>
<dbReference type="AlphaFoldDB" id="D1MVE3"/>
<comment type="subcellular location">
    <subcellularLocation>
        <location evidence="1">Secreted</location>
    </subcellularLocation>
</comment>
<evidence type="ECO:0000256" key="3">
    <source>
        <dbReference type="ARBA" id="ARBA00022525"/>
    </source>
</evidence>
<feature type="non-terminal residue" evidence="6">
    <location>
        <position position="1"/>
    </location>
</feature>
<keyword evidence="4" id="KW-0732">Signal</keyword>
<reference evidence="6" key="1">
    <citation type="journal article" date="2010" name="Theor. Appl. Genet.">
        <title>Assessment of genetic diversity of accessions in Brassicaceae genetic resources by frequency distribution analysis of S haplotypes.</title>
        <authorList>
            <person name="Takuno S."/>
            <person name="Oikawa E."/>
            <person name="Kitashiba H."/>
            <person name="Nishio T."/>
        </authorList>
    </citation>
    <scope>NUCLEOTIDE SEQUENCE</scope>
</reference>
<dbReference type="InterPro" id="IPR036574">
    <property type="entry name" value="Scorpion_toxin-like_sf"/>
</dbReference>
<evidence type="ECO:0000313" key="6">
    <source>
        <dbReference type="EMBL" id="BAI53090.1"/>
    </source>
</evidence>
<keyword evidence="5" id="KW-1015">Disulfide bond</keyword>
<dbReference type="EMBL" id="AB370002">
    <property type="protein sequence ID" value="BAI53090.1"/>
    <property type="molecule type" value="mRNA"/>
</dbReference>
<evidence type="ECO:0000256" key="5">
    <source>
        <dbReference type="ARBA" id="ARBA00023157"/>
    </source>
</evidence>
<proteinExistence type="evidence at transcript level"/>
<protein>
    <submittedName>
        <fullName evidence="6">S locus protein 11-25</fullName>
    </submittedName>
</protein>
<evidence type="ECO:0000256" key="2">
    <source>
        <dbReference type="ARBA" id="ARBA00006722"/>
    </source>
</evidence>
<evidence type="ECO:0000256" key="1">
    <source>
        <dbReference type="ARBA" id="ARBA00004613"/>
    </source>
</evidence>
<name>D1MVE3_BRACM</name>
<accession>D1MVE3</accession>
<dbReference type="SUPFAM" id="SSF57095">
    <property type="entry name" value="Scorpion toxin-like"/>
    <property type="match status" value="1"/>
</dbReference>
<dbReference type="GO" id="GO:0005576">
    <property type="term" value="C:extracellular region"/>
    <property type="evidence" value="ECO:0007669"/>
    <property type="project" value="UniProtKB-SubCell"/>
</dbReference>
<sequence length="57" mass="6372">GQEVEANFMKKCASSFPLSGPCREKGVKNCERIYNKKPSKCTCEDFFADNNGRCCCV</sequence>
<evidence type="ECO:0000256" key="4">
    <source>
        <dbReference type="ARBA" id="ARBA00022729"/>
    </source>
</evidence>
<gene>
    <name evidence="6" type="primary">BrSP11-25</name>
</gene>
<dbReference type="GO" id="GO:0007165">
    <property type="term" value="P:signal transduction"/>
    <property type="evidence" value="ECO:0007669"/>
    <property type="project" value="InterPro"/>
</dbReference>
<feature type="non-terminal residue" evidence="6">
    <location>
        <position position="57"/>
    </location>
</feature>
<keyword evidence="3" id="KW-0964">Secreted</keyword>
<organism evidence="6">
    <name type="scientific">Brassica campestris</name>
    <name type="common">Field mustard</name>
    <dbReference type="NCBI Taxonomy" id="3711"/>
    <lineage>
        <taxon>Eukaryota</taxon>
        <taxon>Viridiplantae</taxon>
        <taxon>Streptophyta</taxon>
        <taxon>Embryophyta</taxon>
        <taxon>Tracheophyta</taxon>
        <taxon>Spermatophyta</taxon>
        <taxon>Magnoliopsida</taxon>
        <taxon>eudicotyledons</taxon>
        <taxon>Gunneridae</taxon>
        <taxon>Pentapetalae</taxon>
        <taxon>rosids</taxon>
        <taxon>malvids</taxon>
        <taxon>Brassicales</taxon>
        <taxon>Brassicaceae</taxon>
        <taxon>Brassiceae</taxon>
        <taxon>Brassica</taxon>
    </lineage>
</organism>